<evidence type="ECO:0000313" key="1">
    <source>
        <dbReference type="EMBL" id="CAA7040702.1"/>
    </source>
</evidence>
<dbReference type="Proteomes" id="UP000467841">
    <property type="component" value="Unassembled WGS sequence"/>
</dbReference>
<accession>A0A6D2JVS1</accession>
<sequence length="147" mass="16210">MSIAGCMAICPRMILTFSRSRRRRQEYHLGKGTIRDSILREGRHPSGYGRIEVEVSRNLDRYQSPYWRAWMSAVSAIGGSPGVSSRRVRRSPVETVAVSPSVVVTHLVALSSSVSSYNIGSDSSRGRRFEGSAIIKDDAELPLAKEA</sequence>
<organism evidence="1 2">
    <name type="scientific">Microthlaspi erraticum</name>
    <dbReference type="NCBI Taxonomy" id="1685480"/>
    <lineage>
        <taxon>Eukaryota</taxon>
        <taxon>Viridiplantae</taxon>
        <taxon>Streptophyta</taxon>
        <taxon>Embryophyta</taxon>
        <taxon>Tracheophyta</taxon>
        <taxon>Spermatophyta</taxon>
        <taxon>Magnoliopsida</taxon>
        <taxon>eudicotyledons</taxon>
        <taxon>Gunneridae</taxon>
        <taxon>Pentapetalae</taxon>
        <taxon>rosids</taxon>
        <taxon>malvids</taxon>
        <taxon>Brassicales</taxon>
        <taxon>Brassicaceae</taxon>
        <taxon>Coluteocarpeae</taxon>
        <taxon>Microthlaspi</taxon>
    </lineage>
</organism>
<gene>
    <name evidence="1" type="ORF">MERR_LOCUS27937</name>
</gene>
<evidence type="ECO:0000313" key="2">
    <source>
        <dbReference type="Proteomes" id="UP000467841"/>
    </source>
</evidence>
<comment type="caution">
    <text evidence="1">The sequence shown here is derived from an EMBL/GenBank/DDBJ whole genome shotgun (WGS) entry which is preliminary data.</text>
</comment>
<proteinExistence type="predicted"/>
<reference evidence="1" key="1">
    <citation type="submission" date="2020-01" db="EMBL/GenBank/DDBJ databases">
        <authorList>
            <person name="Mishra B."/>
        </authorList>
    </citation>
    <scope>NUCLEOTIDE SEQUENCE [LARGE SCALE GENOMIC DNA]</scope>
</reference>
<name>A0A6D2JVS1_9BRAS</name>
<dbReference type="AlphaFoldDB" id="A0A6D2JVS1"/>
<protein>
    <submittedName>
        <fullName evidence="1">Uncharacterized protein</fullName>
    </submittedName>
</protein>
<dbReference type="EMBL" id="CACVBM020001232">
    <property type="protein sequence ID" value="CAA7040702.1"/>
    <property type="molecule type" value="Genomic_DNA"/>
</dbReference>
<keyword evidence="2" id="KW-1185">Reference proteome</keyword>